<dbReference type="Pfam" id="PF14092">
    <property type="entry name" value="DUF4270"/>
    <property type="match status" value="1"/>
</dbReference>
<accession>A0A9D9ECQ1</accession>
<reference evidence="3" key="2">
    <citation type="journal article" date="2021" name="PeerJ">
        <title>Extensive microbial diversity within the chicken gut microbiome revealed by metagenomics and culture.</title>
        <authorList>
            <person name="Gilroy R."/>
            <person name="Ravi A."/>
            <person name="Getino M."/>
            <person name="Pursley I."/>
            <person name="Horton D.L."/>
            <person name="Alikhan N.F."/>
            <person name="Baker D."/>
            <person name="Gharbi K."/>
            <person name="Hall N."/>
            <person name="Watson M."/>
            <person name="Adriaenssens E.M."/>
            <person name="Foster-Nyarko E."/>
            <person name="Jarju S."/>
            <person name="Secka A."/>
            <person name="Antonio M."/>
            <person name="Oren A."/>
            <person name="Chaudhuri R.R."/>
            <person name="La Ragione R."/>
            <person name="Hildebrand F."/>
            <person name="Pallen M.J."/>
        </authorList>
    </citation>
    <scope>NUCLEOTIDE SEQUENCE</scope>
    <source>
        <strain evidence="3">D5-748</strain>
    </source>
</reference>
<dbReference type="AlphaFoldDB" id="A0A9D9ECQ1"/>
<feature type="chain" id="PRO_5038604391" evidence="2">
    <location>
        <begin position="30"/>
        <end position="396"/>
    </location>
</feature>
<name>A0A9D9ECQ1_9BACT</name>
<feature type="region of interest" description="Disordered" evidence="1">
    <location>
        <begin position="376"/>
        <end position="396"/>
    </location>
</feature>
<comment type="caution">
    <text evidence="3">The sequence shown here is derived from an EMBL/GenBank/DDBJ whole genome shotgun (WGS) entry which is preliminary data.</text>
</comment>
<keyword evidence="2" id="KW-0732">Signal</keyword>
<proteinExistence type="predicted"/>
<evidence type="ECO:0000313" key="3">
    <source>
        <dbReference type="EMBL" id="MBO8445339.1"/>
    </source>
</evidence>
<evidence type="ECO:0000256" key="1">
    <source>
        <dbReference type="SAM" id="MobiDB-lite"/>
    </source>
</evidence>
<dbReference type="Proteomes" id="UP000823619">
    <property type="component" value="Unassembled WGS sequence"/>
</dbReference>
<sequence length="396" mass="43383">MKINKTDLSPLKTISACLLAACLSSCVYIDDNLGQNFIPTNQQYDVYTMSFPLKDISMQYADSLSGFSSSRITVGAVRDPENGLTTRGSSFTLVPLSDEMDFGENPIVTQFHFTALRDTLSYPEESEAKILQNIHVHELTAELGSIYIYTSSGAEMEEAGIIGGSITDAPVIYNGGDSLSFDFTKEFGQKFLDGLKEKISGIEDIDAYNKAFPGIYITADNPVGMGGRINMFDLALQLNDSYYVTGNYAELKFKASYDGTEKDTSFLFQFGAQDLTYSSSGSRYALNVCGHERYSAATDTKEAATTAITVEGGGGRKPVISAKEIRDSLLRHFADNNVNLEEVVINKASLVFPFNDPDFALKDIYPTMLSPTVRLKSEIEGDDEDEGNRPSVYYAG</sequence>
<feature type="non-terminal residue" evidence="3">
    <location>
        <position position="396"/>
    </location>
</feature>
<organism evidence="3 4">
    <name type="scientific">Candidatus Cryptobacteroides merdavium</name>
    <dbReference type="NCBI Taxonomy" id="2840769"/>
    <lineage>
        <taxon>Bacteria</taxon>
        <taxon>Pseudomonadati</taxon>
        <taxon>Bacteroidota</taxon>
        <taxon>Bacteroidia</taxon>
        <taxon>Bacteroidales</taxon>
        <taxon>Candidatus Cryptobacteroides</taxon>
    </lineage>
</organism>
<gene>
    <name evidence="3" type="ORF">IAC23_06570</name>
</gene>
<feature type="signal peptide" evidence="2">
    <location>
        <begin position="1"/>
        <end position="29"/>
    </location>
</feature>
<reference evidence="3" key="1">
    <citation type="submission" date="2020-10" db="EMBL/GenBank/DDBJ databases">
        <authorList>
            <person name="Gilroy R."/>
        </authorList>
    </citation>
    <scope>NUCLEOTIDE SEQUENCE</scope>
    <source>
        <strain evidence="3">D5-748</strain>
    </source>
</reference>
<protein>
    <submittedName>
        <fullName evidence="3">DUF4270 family protein</fullName>
    </submittedName>
</protein>
<evidence type="ECO:0000313" key="4">
    <source>
        <dbReference type="Proteomes" id="UP000823619"/>
    </source>
</evidence>
<dbReference type="EMBL" id="JADIMO010000085">
    <property type="protein sequence ID" value="MBO8445339.1"/>
    <property type="molecule type" value="Genomic_DNA"/>
</dbReference>
<evidence type="ECO:0000256" key="2">
    <source>
        <dbReference type="SAM" id="SignalP"/>
    </source>
</evidence>
<dbReference type="InterPro" id="IPR025366">
    <property type="entry name" value="DUF4270"/>
</dbReference>